<feature type="domain" description="Glycosyl transferase family 1" evidence="2">
    <location>
        <begin position="1229"/>
        <end position="1386"/>
    </location>
</feature>
<dbReference type="Pfam" id="PF00534">
    <property type="entry name" value="Glycos_transf_1"/>
    <property type="match status" value="1"/>
</dbReference>
<feature type="domain" description="Glycosyltransferase 2-like" evidence="3">
    <location>
        <begin position="530"/>
        <end position="638"/>
    </location>
</feature>
<dbReference type="CDD" id="cd04184">
    <property type="entry name" value="GT2_RfbC_Mx_like"/>
    <property type="match status" value="1"/>
</dbReference>
<dbReference type="PANTHER" id="PTHR43179">
    <property type="entry name" value="RHAMNOSYLTRANSFERASE WBBL"/>
    <property type="match status" value="1"/>
</dbReference>
<dbReference type="SMART" id="SM00028">
    <property type="entry name" value="TPR"/>
    <property type="match status" value="3"/>
</dbReference>
<evidence type="ECO:0000256" key="1">
    <source>
        <dbReference type="SAM" id="MobiDB-lite"/>
    </source>
</evidence>
<dbReference type="InterPro" id="IPR001173">
    <property type="entry name" value="Glyco_trans_2-like"/>
</dbReference>
<comment type="caution">
    <text evidence="4">The sequence shown here is derived from an EMBL/GenBank/DDBJ whole genome shotgun (WGS) entry which is preliminary data.</text>
</comment>
<keyword evidence="5" id="KW-1185">Reference proteome</keyword>
<dbReference type="SUPFAM" id="SSF53448">
    <property type="entry name" value="Nucleotide-diphospho-sugar transferases"/>
    <property type="match status" value="2"/>
</dbReference>
<dbReference type="CDD" id="cd03801">
    <property type="entry name" value="GT4_PimA-like"/>
    <property type="match status" value="1"/>
</dbReference>
<organism evidence="4 5">
    <name type="scientific">Sphingomonas aurantiaca</name>
    <dbReference type="NCBI Taxonomy" id="185949"/>
    <lineage>
        <taxon>Bacteria</taxon>
        <taxon>Pseudomonadati</taxon>
        <taxon>Pseudomonadota</taxon>
        <taxon>Alphaproteobacteria</taxon>
        <taxon>Sphingomonadales</taxon>
        <taxon>Sphingomonadaceae</taxon>
        <taxon>Sphingomonas</taxon>
    </lineage>
</organism>
<name>A0A2T5GTA4_9SPHN</name>
<dbReference type="Pfam" id="PF16994">
    <property type="entry name" value="Glyco_trans_4_5"/>
    <property type="match status" value="1"/>
</dbReference>
<evidence type="ECO:0000313" key="5">
    <source>
        <dbReference type="Proteomes" id="UP000244189"/>
    </source>
</evidence>
<accession>A0A2T5GTA4</accession>
<dbReference type="GO" id="GO:0016757">
    <property type="term" value="F:glycosyltransferase activity"/>
    <property type="evidence" value="ECO:0007669"/>
    <property type="project" value="UniProtKB-KW"/>
</dbReference>
<dbReference type="EMBL" id="QAOG01000001">
    <property type="protein sequence ID" value="PTQ62547.1"/>
    <property type="molecule type" value="Genomic_DNA"/>
</dbReference>
<proteinExistence type="predicted"/>
<evidence type="ECO:0000259" key="3">
    <source>
        <dbReference type="Pfam" id="PF00535"/>
    </source>
</evidence>
<feature type="compositionally biased region" description="Basic and acidic residues" evidence="1">
    <location>
        <begin position="178"/>
        <end position="191"/>
    </location>
</feature>
<protein>
    <submittedName>
        <fullName evidence="4">Glycosyltransferase involved in cell wall biosynthesis</fullName>
    </submittedName>
</protein>
<dbReference type="Pfam" id="PF00535">
    <property type="entry name" value="Glycos_transf_2"/>
    <property type="match status" value="1"/>
</dbReference>
<evidence type="ECO:0000313" key="4">
    <source>
        <dbReference type="EMBL" id="PTQ62547.1"/>
    </source>
</evidence>
<gene>
    <name evidence="4" type="ORF">C8J26_0828</name>
</gene>
<dbReference type="InterPro" id="IPR029044">
    <property type="entry name" value="Nucleotide-diphossugar_trans"/>
</dbReference>
<dbReference type="Gene3D" id="3.40.50.2000">
    <property type="entry name" value="Glycogen Phosphorylase B"/>
    <property type="match status" value="1"/>
</dbReference>
<sequence>MNNVFRTGFGRLMGAASRAGSGSGDRTVHRVAGDAARDARDWAGAIEAYRRHVALNPGDFAIHVQMGHALKEARDFTASMEAYHAAYRIDARDSDLLVNIGHLHKMRGQQAAACFAYVASYALDANADAATELEDPLLAADIAVARGAFFADPTRDPVVLTADLLAPAPTPDIPADPMADRAAEPAADRGDAIAQSPLFDERWYRQRYGVAPGMDAAQHYATIGAAEGHEPHRLFDSRFYRSQVMGDLPPGANLLDHFLKVGGPNGLDPHPLFAGRWYRERHPESARDGAIPVLHYLTRAADEAIAPTPLFDAARYREAMPDIGETETAFGHYLDHGDAADVTPIEGFQAARILDTFGGSPVGGESALELYVHFMGRDQALACATFDSLDPSEFGVRPPPLRLEPTAPADERIAAADRLLQRLVGRIAPGADGPSADRYAMAKLELLRRDPVLLDAAVRDLQHATVAAASEVVAMFGVLPLHAVAPGDDQDGFPPAGLLERYRAGQRDLAHRFRLDHDRVGAVTDGPKISILLPIYRSPVVYLERAILSVLAQTYANWELCIVDDCSRETALTDVVMRFCAADPRITFAGARRNGGIAAATNRALDLATGDYIALFDHDDMLTVDALEIVARRIAAAPDTDWLYSDECKIGVDDQPDELLTKPDWSPSLLMSVMYTGHLSVYRSSLVRSVGGFRSAYDFSQDYDLALRISETAPVVHHIRDVLYGWRMIEGSAASGGKPEARRTNIGAVQAAMDRRGWHGRAVALPASNRAQADYAAFDQLVSIIIPSDDAGHIVRAVMSIVAWTGYDRYEIVIVTNSRTAAQCRDWIDGPRIRFALFDAPYNFSAKCNAGAAVAQGEYVVFHNDDVLVVSHDWIEALLEQLVRPGVGGVSPKLLYENGRIQYAGMAVGLRRLTGTTFHAFPRHSSTHFNLAQSTRDVGLMCGACCAMPTGLFRELGGWDAPNVGIAHSDVDLSLRIREAGYRLVYTPHAELIHIGHASIGGDADLPAGSRWKKSKADIFLLKRFPTLIADDPYFPPMMSGISYVDSQEPYRIHPARARYTGTGPDILIVSHDLTNSGAPRVAADMAIALKQSGAFVVVTCPTDGPMRARLTEADIPVIIDSLALTGHSSVHDFARNFDTVIVNTVIGWRVVQQLDAETEVRWYIHESGLIDDMVRDTHGFGATLASARNILAVSTRTAAVLRRHGVASRLLETGIADPKPLYPIPAQTDRVRIGVFGSFEPRKGQDIAAQAFAMIPPRIRAGAALNFYGRDHDPDFQDKVRHTWQHQEGIHFHGEKGHPDYWHCLADMDIVLVPSRDDPLPLVASDALALGKTIVCSDCTGTSDYIEHEVSGFVYPTARIADLAALLTRLIEDRALRESVRAPARAVYEAMFTMEAFTARLSERIAAAPVGAA</sequence>
<dbReference type="PANTHER" id="PTHR43179:SF7">
    <property type="entry name" value="RHAMNOSYLTRANSFERASE WBBL"/>
    <property type="match status" value="1"/>
</dbReference>
<dbReference type="Gene3D" id="1.25.40.10">
    <property type="entry name" value="Tetratricopeptide repeat domain"/>
    <property type="match status" value="1"/>
</dbReference>
<dbReference type="RefSeq" id="WP_107956783.1">
    <property type="nucleotide sequence ID" value="NZ_QAOG01000001.1"/>
</dbReference>
<keyword evidence="4" id="KW-0808">Transferase</keyword>
<reference evidence="4 5" key="1">
    <citation type="submission" date="2018-04" db="EMBL/GenBank/DDBJ databases">
        <title>Genomic Encyclopedia of Type Strains, Phase III (KMG-III): the genomes of soil and plant-associated and newly described type strains.</title>
        <authorList>
            <person name="Whitman W."/>
        </authorList>
    </citation>
    <scope>NUCLEOTIDE SEQUENCE [LARGE SCALE GENOMIC DNA]</scope>
    <source>
        <strain evidence="4 5">MA101b</strain>
    </source>
</reference>
<dbReference type="InterPro" id="IPR019734">
    <property type="entry name" value="TPR_rpt"/>
</dbReference>
<dbReference type="Pfam" id="PF13641">
    <property type="entry name" value="Glyco_tranf_2_3"/>
    <property type="match status" value="1"/>
</dbReference>
<dbReference type="Proteomes" id="UP000244189">
    <property type="component" value="Unassembled WGS sequence"/>
</dbReference>
<feature type="region of interest" description="Disordered" evidence="1">
    <location>
        <begin position="170"/>
        <end position="191"/>
    </location>
</feature>
<dbReference type="Gene3D" id="3.90.550.10">
    <property type="entry name" value="Spore Coat Polysaccharide Biosynthesis Protein SpsA, Chain A"/>
    <property type="match status" value="2"/>
</dbReference>
<evidence type="ECO:0000259" key="2">
    <source>
        <dbReference type="Pfam" id="PF00534"/>
    </source>
</evidence>
<dbReference type="SUPFAM" id="SSF48452">
    <property type="entry name" value="TPR-like"/>
    <property type="match status" value="1"/>
</dbReference>
<dbReference type="SUPFAM" id="SSF53756">
    <property type="entry name" value="UDP-Glycosyltransferase/glycogen phosphorylase"/>
    <property type="match status" value="1"/>
</dbReference>
<dbReference type="InterPro" id="IPR001296">
    <property type="entry name" value="Glyco_trans_1"/>
</dbReference>
<dbReference type="InterPro" id="IPR011990">
    <property type="entry name" value="TPR-like_helical_dom_sf"/>
</dbReference>
<dbReference type="InterPro" id="IPR041693">
    <property type="entry name" value="Glyco_trans_4_5"/>
</dbReference>